<organism evidence="1 2">
    <name type="scientific">Paludibacterium paludis</name>
    <dbReference type="NCBI Taxonomy" id="1225769"/>
    <lineage>
        <taxon>Bacteria</taxon>
        <taxon>Pseudomonadati</taxon>
        <taxon>Pseudomonadota</taxon>
        <taxon>Betaproteobacteria</taxon>
        <taxon>Neisseriales</taxon>
        <taxon>Chromobacteriaceae</taxon>
        <taxon>Paludibacterium</taxon>
    </lineage>
</organism>
<dbReference type="Pfam" id="PF10004">
    <property type="entry name" value="DUF2247"/>
    <property type="match status" value="1"/>
</dbReference>
<evidence type="ECO:0000313" key="1">
    <source>
        <dbReference type="EMBL" id="GGY20439.1"/>
    </source>
</evidence>
<gene>
    <name evidence="1" type="ORF">GCM10011289_25050</name>
</gene>
<dbReference type="EMBL" id="BMYX01000014">
    <property type="protein sequence ID" value="GGY20439.1"/>
    <property type="molecule type" value="Genomic_DNA"/>
</dbReference>
<proteinExistence type="predicted"/>
<sequence length="72" mass="8392">MTGIPVRGKVIGEVETIYAEFDYPSEIENFVRYMPVTDGYEPSLHSKAENEKRLFENWKKYLDAVRYEVGAD</sequence>
<evidence type="ECO:0000313" key="2">
    <source>
        <dbReference type="Proteomes" id="UP000645257"/>
    </source>
</evidence>
<dbReference type="AlphaFoldDB" id="A0A918P521"/>
<accession>A0A918P521</accession>
<reference evidence="1" key="2">
    <citation type="submission" date="2020-09" db="EMBL/GenBank/DDBJ databases">
        <authorList>
            <person name="Sun Q."/>
            <person name="Kim S."/>
        </authorList>
    </citation>
    <scope>NUCLEOTIDE SEQUENCE</scope>
    <source>
        <strain evidence="1">KCTC 32182</strain>
    </source>
</reference>
<keyword evidence="2" id="KW-1185">Reference proteome</keyword>
<name>A0A918P521_9NEIS</name>
<dbReference type="RefSeq" id="WP_189534806.1">
    <property type="nucleotide sequence ID" value="NZ_BMYX01000014.1"/>
</dbReference>
<dbReference type="Proteomes" id="UP000645257">
    <property type="component" value="Unassembled WGS sequence"/>
</dbReference>
<dbReference type="InterPro" id="IPR016630">
    <property type="entry name" value="UCP015278"/>
</dbReference>
<comment type="caution">
    <text evidence="1">The sequence shown here is derived from an EMBL/GenBank/DDBJ whole genome shotgun (WGS) entry which is preliminary data.</text>
</comment>
<reference evidence="1" key="1">
    <citation type="journal article" date="2014" name="Int. J. Syst. Evol. Microbiol.">
        <title>Complete genome sequence of Corynebacterium casei LMG S-19264T (=DSM 44701T), isolated from a smear-ripened cheese.</title>
        <authorList>
            <consortium name="US DOE Joint Genome Institute (JGI-PGF)"/>
            <person name="Walter F."/>
            <person name="Albersmeier A."/>
            <person name="Kalinowski J."/>
            <person name="Ruckert C."/>
        </authorList>
    </citation>
    <scope>NUCLEOTIDE SEQUENCE</scope>
    <source>
        <strain evidence="1">KCTC 32182</strain>
    </source>
</reference>
<protein>
    <submittedName>
        <fullName evidence="1">Uncharacterized protein</fullName>
    </submittedName>
</protein>